<dbReference type="Pfam" id="PF00989">
    <property type="entry name" value="PAS"/>
    <property type="match status" value="1"/>
</dbReference>
<dbReference type="Gene3D" id="3.30.450.20">
    <property type="entry name" value="PAS domain"/>
    <property type="match status" value="5"/>
</dbReference>
<dbReference type="GO" id="GO:0006355">
    <property type="term" value="P:regulation of DNA-templated transcription"/>
    <property type="evidence" value="ECO:0007669"/>
    <property type="project" value="InterPro"/>
</dbReference>
<evidence type="ECO:0000256" key="7">
    <source>
        <dbReference type="SAM" id="MobiDB-lite"/>
    </source>
</evidence>
<dbReference type="SMART" id="SM00091">
    <property type="entry name" value="PAS"/>
    <property type="match status" value="5"/>
</dbReference>
<dbReference type="Proteomes" id="UP000663191">
    <property type="component" value="Chromosome"/>
</dbReference>
<dbReference type="KEGG" id="hlo:J0X27_13235"/>
<dbReference type="EMBL" id="CP071463">
    <property type="protein sequence ID" value="QSW84408.1"/>
    <property type="molecule type" value="Genomic_DNA"/>
</dbReference>
<gene>
    <name evidence="11" type="ORF">J0X27_13235</name>
</gene>
<dbReference type="Pfam" id="PF13426">
    <property type="entry name" value="PAS_9"/>
    <property type="match status" value="1"/>
</dbReference>
<dbReference type="GO" id="GO:0000155">
    <property type="term" value="F:phosphorelay sensor kinase activity"/>
    <property type="evidence" value="ECO:0007669"/>
    <property type="project" value="InterPro"/>
</dbReference>
<keyword evidence="12" id="KW-1185">Reference proteome</keyword>
<dbReference type="CDD" id="cd00082">
    <property type="entry name" value="HisKA"/>
    <property type="match status" value="1"/>
</dbReference>
<proteinExistence type="predicted"/>
<dbReference type="SUPFAM" id="SSF55874">
    <property type="entry name" value="ATPase domain of HSP90 chaperone/DNA topoisomerase II/histidine kinase"/>
    <property type="match status" value="1"/>
</dbReference>
<dbReference type="InterPro" id="IPR035965">
    <property type="entry name" value="PAS-like_dom_sf"/>
</dbReference>
<sequence length="888" mass="99841">MSSRPDAADGGLWNDADPDVALQRYRTLVDTIDDGVYQLDADGRFVAVNDAVVEATGYPREELLDQHVSIVLADEDVTAIEREIGVQLATDGGEIPTFEFAIHTADDGRLPCELRINPLVDGEVFRGTIGVVRTRSEPAHRLRTLASAEAISESIANGVDDREIGVLILDRTFEIAWADETIEEYFDVDSQAIVGRDNRTVLEEILTERVADPGSFADTVLAAYDEGQYLDGLECRLGGDGDGAFDGRQLEYRSKPIESGAYAGGRIELYADITDRKRSEGALQESESAFHSLVDAVEEYAIFRLDRDGHVRSWNTGAEQIKGYDRAEILGEEFSTFYTEADRAANVPERNLERALEAGSIEDEGWRVRKDGTRFWATVTITSVRADDGTHRGYLKVTRDMTDRKERQQELESELQRVLGRVSDAFYAVDDEFRFTHVNDRAEDLLQRSEAELLGKRLWDVFPDLVDLDEVWDAFHTALETQAQTSYELYYDTLDFWVEANLYPSETGISVYFRDVTERRERERELEESEQRYRTLAEHFPNGIVTLFDRDLEYTLAAGKGFDNIPVEPADLEGEAVHDVWPDETAAALEPAFEAALAGEERSVELSYADREWVLHAVPITDSQGTVFAGVTMAHDITERKANQRKLEETVAQLEASNRRLEQFAYAASHDLQEPLRMVSSYLQLIERRYVDELDEEGEAFLEFAVDGADRMRAMIEGLLEYSRVETQGAPLEPVELDPLLESVLADLQIQIAETNAEVAVESLPRVRGDADQLRQLFQNLLSNALTYSGDEPPRIHIDADRRGREWELSVRDDGIGIESTEQDRVFEVFQRLHSREEHPGTGLGLALCQRIVERHGGEIRIDSEPGEGTTVSFTLPATETDDGPTPN</sequence>
<feature type="region of interest" description="Disordered" evidence="7">
    <location>
        <begin position="861"/>
        <end position="888"/>
    </location>
</feature>
<dbReference type="InterPro" id="IPR003594">
    <property type="entry name" value="HATPase_dom"/>
</dbReference>
<dbReference type="Pfam" id="PF00512">
    <property type="entry name" value="HisKA"/>
    <property type="match status" value="1"/>
</dbReference>
<dbReference type="PANTHER" id="PTHR43304:SF1">
    <property type="entry name" value="PAC DOMAIN-CONTAINING PROTEIN"/>
    <property type="match status" value="1"/>
</dbReference>
<evidence type="ECO:0000259" key="9">
    <source>
        <dbReference type="PROSITE" id="PS50112"/>
    </source>
</evidence>
<evidence type="ECO:0000256" key="5">
    <source>
        <dbReference type="ARBA" id="ARBA00022777"/>
    </source>
</evidence>
<dbReference type="PROSITE" id="PS50112">
    <property type="entry name" value="PAS"/>
    <property type="match status" value="3"/>
</dbReference>
<feature type="domain" description="Histidine kinase" evidence="8">
    <location>
        <begin position="667"/>
        <end position="880"/>
    </location>
</feature>
<protein>
    <recommendedName>
        <fullName evidence="2">histidine kinase</fullName>
        <ecNumber evidence="2">2.7.13.3</ecNumber>
    </recommendedName>
</protein>
<dbReference type="InterPro" id="IPR036890">
    <property type="entry name" value="HATPase_C_sf"/>
</dbReference>
<dbReference type="InterPro" id="IPR001610">
    <property type="entry name" value="PAC"/>
</dbReference>
<feature type="domain" description="PAS" evidence="9">
    <location>
        <begin position="286"/>
        <end position="359"/>
    </location>
</feature>
<name>A0A8A2U8Y6_9EURY</name>
<dbReference type="PANTHER" id="PTHR43304">
    <property type="entry name" value="PHYTOCHROME-LIKE PROTEIN CPH1"/>
    <property type="match status" value="1"/>
</dbReference>
<dbReference type="GeneID" id="63184725"/>
<dbReference type="Gene3D" id="1.10.287.130">
    <property type="match status" value="1"/>
</dbReference>
<dbReference type="InterPro" id="IPR013656">
    <property type="entry name" value="PAS_4"/>
</dbReference>
<dbReference type="PROSITE" id="PS50113">
    <property type="entry name" value="PAC"/>
    <property type="match status" value="2"/>
</dbReference>
<evidence type="ECO:0000313" key="11">
    <source>
        <dbReference type="EMBL" id="QSW84408.1"/>
    </source>
</evidence>
<keyword evidence="3" id="KW-0597">Phosphoprotein</keyword>
<feature type="domain" description="PAS" evidence="9">
    <location>
        <begin position="411"/>
        <end position="482"/>
    </location>
</feature>
<evidence type="ECO:0000256" key="3">
    <source>
        <dbReference type="ARBA" id="ARBA00022553"/>
    </source>
</evidence>
<evidence type="ECO:0000256" key="1">
    <source>
        <dbReference type="ARBA" id="ARBA00000085"/>
    </source>
</evidence>
<dbReference type="InterPro" id="IPR013767">
    <property type="entry name" value="PAS_fold"/>
</dbReference>
<evidence type="ECO:0000259" key="10">
    <source>
        <dbReference type="PROSITE" id="PS50113"/>
    </source>
</evidence>
<dbReference type="OrthoDB" id="106630at2157"/>
<dbReference type="PRINTS" id="PR00344">
    <property type="entry name" value="BCTRLSENSOR"/>
</dbReference>
<evidence type="ECO:0000256" key="4">
    <source>
        <dbReference type="ARBA" id="ARBA00022679"/>
    </source>
</evidence>
<dbReference type="InterPro" id="IPR004358">
    <property type="entry name" value="Sig_transdc_His_kin-like_C"/>
</dbReference>
<dbReference type="Pfam" id="PF08448">
    <property type="entry name" value="PAS_4"/>
    <property type="match status" value="2"/>
</dbReference>
<feature type="domain" description="PAS" evidence="9">
    <location>
        <begin position="21"/>
        <end position="93"/>
    </location>
</feature>
<dbReference type="InterPro" id="IPR003661">
    <property type="entry name" value="HisK_dim/P_dom"/>
</dbReference>
<dbReference type="SUPFAM" id="SSF47384">
    <property type="entry name" value="Homodimeric domain of signal transducing histidine kinase"/>
    <property type="match status" value="1"/>
</dbReference>
<evidence type="ECO:0000256" key="2">
    <source>
        <dbReference type="ARBA" id="ARBA00012438"/>
    </source>
</evidence>
<evidence type="ECO:0000259" key="8">
    <source>
        <dbReference type="PROSITE" id="PS50109"/>
    </source>
</evidence>
<evidence type="ECO:0000313" key="12">
    <source>
        <dbReference type="Proteomes" id="UP000663191"/>
    </source>
</evidence>
<keyword evidence="6" id="KW-0175">Coiled coil</keyword>
<keyword evidence="5" id="KW-0418">Kinase</keyword>
<dbReference type="InterPro" id="IPR036097">
    <property type="entry name" value="HisK_dim/P_sf"/>
</dbReference>
<dbReference type="InterPro" id="IPR052162">
    <property type="entry name" value="Sensor_kinase/Photoreceptor"/>
</dbReference>
<dbReference type="PROSITE" id="PS50109">
    <property type="entry name" value="HIS_KIN"/>
    <property type="match status" value="1"/>
</dbReference>
<keyword evidence="4" id="KW-0808">Transferase</keyword>
<dbReference type="SMART" id="SM00387">
    <property type="entry name" value="HATPase_c"/>
    <property type="match status" value="1"/>
</dbReference>
<dbReference type="NCBIfam" id="TIGR00229">
    <property type="entry name" value="sensory_box"/>
    <property type="match status" value="4"/>
</dbReference>
<dbReference type="SUPFAM" id="SSF55785">
    <property type="entry name" value="PYP-like sensor domain (PAS domain)"/>
    <property type="match status" value="5"/>
</dbReference>
<dbReference type="CDD" id="cd00130">
    <property type="entry name" value="PAS"/>
    <property type="match status" value="3"/>
</dbReference>
<dbReference type="InterPro" id="IPR005467">
    <property type="entry name" value="His_kinase_dom"/>
</dbReference>
<dbReference type="SMART" id="SM00388">
    <property type="entry name" value="HisKA"/>
    <property type="match status" value="1"/>
</dbReference>
<dbReference type="AlphaFoldDB" id="A0A8A2U8Y6"/>
<dbReference type="Pfam" id="PF02518">
    <property type="entry name" value="HATPase_c"/>
    <property type="match status" value="1"/>
</dbReference>
<dbReference type="InterPro" id="IPR000014">
    <property type="entry name" value="PAS"/>
</dbReference>
<dbReference type="EC" id="2.7.13.3" evidence="2"/>
<reference evidence="11 12" key="1">
    <citation type="journal article" date="2006" name="Int. J. Syst. Evol. Microbiol.">
        <title>Haloterrigena longa sp. nov. and Haloterrigena limicola sp. nov., extremely halophilic archaea isolated from a salt lake.</title>
        <authorList>
            <person name="Cui H.L."/>
            <person name="Tohty D."/>
            <person name="Zhou P.J."/>
            <person name="Liu S.J."/>
        </authorList>
    </citation>
    <scope>NUCLEOTIDE SEQUENCE [LARGE SCALE GENOMIC DNA]</scope>
    <source>
        <strain evidence="11 12">ABH32</strain>
    </source>
</reference>
<comment type="catalytic activity">
    <reaction evidence="1">
        <text>ATP + protein L-histidine = ADP + protein N-phospho-L-histidine.</text>
        <dbReference type="EC" id="2.7.13.3"/>
    </reaction>
</comment>
<feature type="domain" description="PAC" evidence="10">
    <location>
        <begin position="597"/>
        <end position="649"/>
    </location>
</feature>
<organism evidence="11 12">
    <name type="scientific">Natrinema longum</name>
    <dbReference type="NCBI Taxonomy" id="370324"/>
    <lineage>
        <taxon>Archaea</taxon>
        <taxon>Methanobacteriati</taxon>
        <taxon>Methanobacteriota</taxon>
        <taxon>Stenosarchaea group</taxon>
        <taxon>Halobacteria</taxon>
        <taxon>Halobacteriales</taxon>
        <taxon>Natrialbaceae</taxon>
        <taxon>Natrinema</taxon>
    </lineage>
</organism>
<dbReference type="InterPro" id="IPR000700">
    <property type="entry name" value="PAS-assoc_C"/>
</dbReference>
<feature type="domain" description="PAC" evidence="10">
    <location>
        <begin position="361"/>
        <end position="413"/>
    </location>
</feature>
<dbReference type="SMART" id="SM00086">
    <property type="entry name" value="PAC"/>
    <property type="match status" value="2"/>
</dbReference>
<accession>A0A8A2U8Y6</accession>
<dbReference type="FunFam" id="3.30.565.10:FF:000006">
    <property type="entry name" value="Sensor histidine kinase WalK"/>
    <property type="match status" value="1"/>
</dbReference>
<dbReference type="RefSeq" id="WP_207269647.1">
    <property type="nucleotide sequence ID" value="NZ_CP071463.1"/>
</dbReference>
<feature type="coiled-coil region" evidence="6">
    <location>
        <begin position="637"/>
        <end position="664"/>
    </location>
</feature>
<dbReference type="Gene3D" id="3.30.565.10">
    <property type="entry name" value="Histidine kinase-like ATPase, C-terminal domain"/>
    <property type="match status" value="1"/>
</dbReference>
<evidence type="ECO:0000256" key="6">
    <source>
        <dbReference type="SAM" id="Coils"/>
    </source>
</evidence>